<feature type="transmembrane region" description="Helical" evidence="6">
    <location>
        <begin position="82"/>
        <end position="104"/>
    </location>
</feature>
<dbReference type="InterPro" id="IPR005538">
    <property type="entry name" value="LrgA/CidA"/>
</dbReference>
<evidence type="ECO:0000313" key="7">
    <source>
        <dbReference type="EMBL" id="MFC5453096.1"/>
    </source>
</evidence>
<reference evidence="8" key="1">
    <citation type="journal article" date="2019" name="Int. J. Syst. Evol. Microbiol.">
        <title>The Global Catalogue of Microorganisms (GCM) 10K type strain sequencing project: providing services to taxonomists for standard genome sequencing and annotation.</title>
        <authorList>
            <consortium name="The Broad Institute Genomics Platform"/>
            <consortium name="The Broad Institute Genome Sequencing Center for Infectious Disease"/>
            <person name="Wu L."/>
            <person name="Ma J."/>
        </authorList>
    </citation>
    <scope>NUCLEOTIDE SEQUENCE [LARGE SCALE GENOMIC DNA]</scope>
    <source>
        <strain evidence="8">KACC 11904</strain>
    </source>
</reference>
<evidence type="ECO:0000256" key="2">
    <source>
        <dbReference type="ARBA" id="ARBA00022475"/>
    </source>
</evidence>
<dbReference type="Pfam" id="PF03788">
    <property type="entry name" value="LrgA"/>
    <property type="match status" value="1"/>
</dbReference>
<evidence type="ECO:0000256" key="6">
    <source>
        <dbReference type="SAM" id="Phobius"/>
    </source>
</evidence>
<gene>
    <name evidence="7" type="ORF">ACFPOG_33310</name>
</gene>
<keyword evidence="5 6" id="KW-0472">Membrane</keyword>
<feature type="transmembrane region" description="Helical" evidence="6">
    <location>
        <begin position="26"/>
        <end position="44"/>
    </location>
</feature>
<comment type="caution">
    <text evidence="7">The sequence shown here is derived from an EMBL/GenBank/DDBJ whole genome shotgun (WGS) entry which is preliminary data.</text>
</comment>
<proteinExistence type="predicted"/>
<dbReference type="RefSeq" id="WP_270879347.1">
    <property type="nucleotide sequence ID" value="NZ_JAQFVF010000023.1"/>
</dbReference>
<protein>
    <submittedName>
        <fullName evidence="7">CidA/LrgA family protein</fullName>
    </submittedName>
</protein>
<comment type="subcellular location">
    <subcellularLocation>
        <location evidence="1">Cell membrane</location>
        <topology evidence="1">Multi-pass membrane protein</topology>
    </subcellularLocation>
</comment>
<name>A0ABW0KK31_9BACL</name>
<keyword evidence="2" id="KW-1003">Cell membrane</keyword>
<dbReference type="Proteomes" id="UP001596044">
    <property type="component" value="Unassembled WGS sequence"/>
</dbReference>
<evidence type="ECO:0000313" key="8">
    <source>
        <dbReference type="Proteomes" id="UP001596044"/>
    </source>
</evidence>
<accession>A0ABW0KK31</accession>
<dbReference type="PANTHER" id="PTHR33931:SF2">
    <property type="entry name" value="HOLIN-LIKE PROTEIN CIDA"/>
    <property type="match status" value="1"/>
</dbReference>
<dbReference type="PANTHER" id="PTHR33931">
    <property type="entry name" value="HOLIN-LIKE PROTEIN CIDA-RELATED"/>
    <property type="match status" value="1"/>
</dbReference>
<evidence type="ECO:0000256" key="5">
    <source>
        <dbReference type="ARBA" id="ARBA00023136"/>
    </source>
</evidence>
<dbReference type="EMBL" id="JBHSMJ010000065">
    <property type="protein sequence ID" value="MFC5453096.1"/>
    <property type="molecule type" value="Genomic_DNA"/>
</dbReference>
<keyword evidence="4 6" id="KW-1133">Transmembrane helix</keyword>
<evidence type="ECO:0000256" key="3">
    <source>
        <dbReference type="ARBA" id="ARBA00022692"/>
    </source>
</evidence>
<evidence type="ECO:0000256" key="4">
    <source>
        <dbReference type="ARBA" id="ARBA00022989"/>
    </source>
</evidence>
<sequence length="120" mass="12832">MLGLAILFAFNLLGYAIQMGLHVPLPGNVIGLILFTAALFAKWIKLAWVEEAASMLTRHMMLFFLPFTVGVIAFLPLLGSNWLSVCGGLFGATFAVLAVTGWVAKRLGIGSREEGAAHGK</sequence>
<evidence type="ECO:0000256" key="1">
    <source>
        <dbReference type="ARBA" id="ARBA00004651"/>
    </source>
</evidence>
<organism evidence="7 8">
    <name type="scientific">Paenibacillus aestuarii</name>
    <dbReference type="NCBI Taxonomy" id="516965"/>
    <lineage>
        <taxon>Bacteria</taxon>
        <taxon>Bacillati</taxon>
        <taxon>Bacillota</taxon>
        <taxon>Bacilli</taxon>
        <taxon>Bacillales</taxon>
        <taxon>Paenibacillaceae</taxon>
        <taxon>Paenibacillus</taxon>
    </lineage>
</organism>
<keyword evidence="8" id="KW-1185">Reference proteome</keyword>
<feature type="transmembrane region" description="Helical" evidence="6">
    <location>
        <begin position="56"/>
        <end position="76"/>
    </location>
</feature>
<keyword evidence="3 6" id="KW-0812">Transmembrane</keyword>